<protein>
    <submittedName>
        <fullName evidence="3">Cellulose biosynthesis protein BcsQ</fullName>
    </submittedName>
</protein>
<reference evidence="4" key="1">
    <citation type="submission" date="2016-11" db="EMBL/GenBank/DDBJ databases">
        <authorList>
            <person name="Varghese N."/>
            <person name="Submissions S."/>
        </authorList>
    </citation>
    <scope>NUCLEOTIDE SEQUENCE [LARGE SCALE GENOMIC DNA]</scope>
    <source>
        <strain evidence="4">DSM 44671</strain>
    </source>
</reference>
<dbReference type="CDD" id="cd02042">
    <property type="entry name" value="ParAB_family"/>
    <property type="match status" value="1"/>
</dbReference>
<proteinExistence type="predicted"/>
<organism evidence="3 4">
    <name type="scientific">Amycolatopsis australiensis</name>
    <dbReference type="NCBI Taxonomy" id="546364"/>
    <lineage>
        <taxon>Bacteria</taxon>
        <taxon>Bacillati</taxon>
        <taxon>Actinomycetota</taxon>
        <taxon>Actinomycetes</taxon>
        <taxon>Pseudonocardiales</taxon>
        <taxon>Pseudonocardiaceae</taxon>
        <taxon>Amycolatopsis</taxon>
    </lineage>
</organism>
<dbReference type="Pfam" id="PF13614">
    <property type="entry name" value="AAA_31"/>
    <property type="match status" value="1"/>
</dbReference>
<dbReference type="InterPro" id="IPR025669">
    <property type="entry name" value="AAA_dom"/>
</dbReference>
<dbReference type="STRING" id="546364.SAMN04489730_0126"/>
<dbReference type="PANTHER" id="PTHR13696:SF99">
    <property type="entry name" value="COBYRINIC ACID AC-DIAMIDE SYNTHASE"/>
    <property type="match status" value="1"/>
</dbReference>
<accession>A0A1K1LPY5</accession>
<dbReference type="InterPro" id="IPR027417">
    <property type="entry name" value="P-loop_NTPase"/>
</dbReference>
<evidence type="ECO:0000313" key="4">
    <source>
        <dbReference type="Proteomes" id="UP000182740"/>
    </source>
</evidence>
<dbReference type="AlphaFoldDB" id="A0A1K1LPY5"/>
<dbReference type="Gene3D" id="3.40.50.300">
    <property type="entry name" value="P-loop containing nucleotide triphosphate hydrolases"/>
    <property type="match status" value="1"/>
</dbReference>
<feature type="domain" description="AAA" evidence="2">
    <location>
        <begin position="126"/>
        <end position="303"/>
    </location>
</feature>
<dbReference type="EMBL" id="FPJG01000002">
    <property type="protein sequence ID" value="SFW12965.1"/>
    <property type="molecule type" value="Genomic_DNA"/>
</dbReference>
<evidence type="ECO:0000313" key="3">
    <source>
        <dbReference type="EMBL" id="SFW12965.1"/>
    </source>
</evidence>
<keyword evidence="4" id="KW-1185">Reference proteome</keyword>
<evidence type="ECO:0000259" key="2">
    <source>
        <dbReference type="Pfam" id="PF13614"/>
    </source>
</evidence>
<feature type="compositionally biased region" description="Basic and acidic residues" evidence="1">
    <location>
        <begin position="409"/>
        <end position="419"/>
    </location>
</feature>
<gene>
    <name evidence="3" type="ORF">SAMN04489730_0126</name>
</gene>
<feature type="region of interest" description="Disordered" evidence="1">
    <location>
        <begin position="400"/>
        <end position="419"/>
    </location>
</feature>
<dbReference type="PANTHER" id="PTHR13696">
    <property type="entry name" value="P-LOOP CONTAINING NUCLEOSIDE TRIPHOSPHATE HYDROLASE"/>
    <property type="match status" value="1"/>
</dbReference>
<dbReference type="RefSeq" id="WP_072474386.1">
    <property type="nucleotide sequence ID" value="NZ_FPJG01000002.1"/>
</dbReference>
<dbReference type="Proteomes" id="UP000182740">
    <property type="component" value="Unassembled WGS sequence"/>
</dbReference>
<dbReference type="InterPro" id="IPR050678">
    <property type="entry name" value="DNA_Partitioning_ATPase"/>
</dbReference>
<dbReference type="OrthoDB" id="4141202at2"/>
<sequence>MRASSLVAQLDADGVERFRVTKPVDFTLTQAAYAMHAVVDPDLAKLGARANVGKSRVPLVLRAIAREGWPPGFRAAPDRVAYWRQWLIEQGVFTIETPDQGVVAPMTDVNLWVPDGALYPKGYTFASLNQKGGVGKTALTAGTAGALAARGRRVLLIDLDPQGHLTTEALGKLEVDEGEPDIAAALSGEYTGPLEDLIISHSTHPSGGLIDIVPTTLNMMTVVKSMYRSRMRLPELRLLELLDQLPDGRYDHIGLDCPPALDVLTDNALAAAKGVLIPVELARTSLRALRLLLSQIAVMEEELRLERRDLLGLVPGLFRRPLSGYDRYIGGQLEAFGTKGLPILAHLPAAAIVKEAWMEGRTVPDKVPNSTHAAQLNRIAVRLDVKAGLAPASDWDALEPLPSLGPLDAPRKEEAAPHA</sequence>
<dbReference type="SUPFAM" id="SSF52540">
    <property type="entry name" value="P-loop containing nucleoside triphosphate hydrolases"/>
    <property type="match status" value="1"/>
</dbReference>
<name>A0A1K1LPY5_9PSEU</name>
<evidence type="ECO:0000256" key="1">
    <source>
        <dbReference type="SAM" id="MobiDB-lite"/>
    </source>
</evidence>